<evidence type="ECO:0000313" key="2">
    <source>
        <dbReference type="Proteomes" id="UP001164803"/>
    </source>
</evidence>
<evidence type="ECO:0000313" key="1">
    <source>
        <dbReference type="EMBL" id="WAH36718.1"/>
    </source>
</evidence>
<dbReference type="SUPFAM" id="SSF52540">
    <property type="entry name" value="P-loop containing nucleoside triphosphate hydrolases"/>
    <property type="match status" value="1"/>
</dbReference>
<dbReference type="Proteomes" id="UP001164803">
    <property type="component" value="Chromosome"/>
</dbReference>
<name>A0ABY6Z286_9BACL</name>
<proteinExistence type="predicted"/>
<gene>
    <name evidence="1" type="ORF">NZD86_21505</name>
</gene>
<dbReference type="InterPro" id="IPR027417">
    <property type="entry name" value="P-loop_NTPase"/>
</dbReference>
<evidence type="ECO:0008006" key="3">
    <source>
        <dbReference type="Google" id="ProtNLM"/>
    </source>
</evidence>
<dbReference type="Gene3D" id="3.40.50.300">
    <property type="entry name" value="P-loop containing nucleotide triphosphate hydrolases"/>
    <property type="match status" value="1"/>
</dbReference>
<keyword evidence="2" id="KW-1185">Reference proteome</keyword>
<dbReference type="RefSeq" id="WP_268044094.1">
    <property type="nucleotide sequence ID" value="NZ_CP104064.1"/>
</dbReference>
<sequence>MQSILSKFYKLPTNRDTLLVGIDGGGAVGKSTIAEKMIELDENVTIVHMDDFYRPSQERNFVNPDIIGANFDWDRVRSQVLIPLRRDEQGRYQRYDWDTDQMVDIELQRPSERADVIIDGTGTTGDISHYEVNVLHEGDRWLSL</sequence>
<dbReference type="EMBL" id="CP104064">
    <property type="protein sequence ID" value="WAH36718.1"/>
    <property type="molecule type" value="Genomic_DNA"/>
</dbReference>
<accession>A0ABY6Z286</accession>
<reference evidence="1" key="1">
    <citation type="submission" date="2022-08" db="EMBL/GenBank/DDBJ databases">
        <title>Alicyclobacillus dauci DSM2870, complete genome.</title>
        <authorList>
            <person name="Wang Q."/>
            <person name="Cai R."/>
            <person name="Wang Z."/>
        </authorList>
    </citation>
    <scope>NUCLEOTIDE SEQUENCE</scope>
    <source>
        <strain evidence="1">DSM 28700</strain>
    </source>
</reference>
<protein>
    <recommendedName>
        <fullName evidence="3">Uridine kinase</fullName>
    </recommendedName>
</protein>
<organism evidence="1 2">
    <name type="scientific">Alicyclobacillus dauci</name>
    <dbReference type="NCBI Taxonomy" id="1475485"/>
    <lineage>
        <taxon>Bacteria</taxon>
        <taxon>Bacillati</taxon>
        <taxon>Bacillota</taxon>
        <taxon>Bacilli</taxon>
        <taxon>Bacillales</taxon>
        <taxon>Alicyclobacillaceae</taxon>
        <taxon>Alicyclobacillus</taxon>
    </lineage>
</organism>